<dbReference type="Proteomes" id="UP000198346">
    <property type="component" value="Unassembled WGS sequence"/>
</dbReference>
<accession>A0A239PXU2</accession>
<evidence type="ECO:0000313" key="2">
    <source>
        <dbReference type="Proteomes" id="UP000198346"/>
    </source>
</evidence>
<evidence type="ECO:0000313" key="1">
    <source>
        <dbReference type="EMBL" id="SNT74843.1"/>
    </source>
</evidence>
<dbReference type="AlphaFoldDB" id="A0A239PXU2"/>
<dbReference type="OrthoDB" id="1954843at2"/>
<dbReference type="EMBL" id="FZQA01000006">
    <property type="protein sequence ID" value="SNT74843.1"/>
    <property type="molecule type" value="Genomic_DNA"/>
</dbReference>
<name>A0A239PXU2_9PROT</name>
<protein>
    <recommendedName>
        <fullName evidence="3">1-deoxy-D-xylulose-5-phosphate synthase</fullName>
    </recommendedName>
</protein>
<evidence type="ECO:0008006" key="3">
    <source>
        <dbReference type="Google" id="ProtNLM"/>
    </source>
</evidence>
<sequence length="106" mass="12161">MSKRRIMYVELKSGYADNGPAWIARVRFSKSGRRIYFHDKQLQAVKGGGLYGGNYYDIDTGEYYWVSGPKKDQSDRHWAGSGPVAIDEDAREEYYALIGKREGRKT</sequence>
<gene>
    <name evidence="1" type="ORF">SAMN06297382_2433</name>
</gene>
<organism evidence="1 2">
    <name type="scientific">Amphiplicatus metriothermophilus</name>
    <dbReference type="NCBI Taxonomy" id="1519374"/>
    <lineage>
        <taxon>Bacteria</taxon>
        <taxon>Pseudomonadati</taxon>
        <taxon>Pseudomonadota</taxon>
        <taxon>Alphaproteobacteria</taxon>
        <taxon>Parvularculales</taxon>
        <taxon>Parvularculaceae</taxon>
        <taxon>Amphiplicatus</taxon>
    </lineage>
</organism>
<keyword evidence="2" id="KW-1185">Reference proteome</keyword>
<reference evidence="1 2" key="1">
    <citation type="submission" date="2017-07" db="EMBL/GenBank/DDBJ databases">
        <authorList>
            <person name="Sun Z.S."/>
            <person name="Albrecht U."/>
            <person name="Echele G."/>
            <person name="Lee C.C."/>
        </authorList>
    </citation>
    <scope>NUCLEOTIDE SEQUENCE [LARGE SCALE GENOMIC DNA]</scope>
    <source>
        <strain evidence="1 2">CGMCC 1.12710</strain>
    </source>
</reference>
<proteinExistence type="predicted"/>